<dbReference type="AlphaFoldDB" id="A0A232FG57"/>
<gene>
    <name evidence="1" type="ORF">TSAR_008568</name>
</gene>
<sequence length="90" mass="10323">MEVEIARGLIRAGPKSEKLSPARLPRGIFLLFLGRLFIRSFYFRKPFPFFSISYTTGFTKLRQRLFVHLHSAAFSSSSAAFFIDSRLDST</sequence>
<accession>A0A232FG57</accession>
<evidence type="ECO:0000313" key="1">
    <source>
        <dbReference type="EMBL" id="OXU29665.1"/>
    </source>
</evidence>
<organism evidence="1 2">
    <name type="scientific">Trichomalopsis sarcophagae</name>
    <dbReference type="NCBI Taxonomy" id="543379"/>
    <lineage>
        <taxon>Eukaryota</taxon>
        <taxon>Metazoa</taxon>
        <taxon>Ecdysozoa</taxon>
        <taxon>Arthropoda</taxon>
        <taxon>Hexapoda</taxon>
        <taxon>Insecta</taxon>
        <taxon>Pterygota</taxon>
        <taxon>Neoptera</taxon>
        <taxon>Endopterygota</taxon>
        <taxon>Hymenoptera</taxon>
        <taxon>Apocrita</taxon>
        <taxon>Proctotrupomorpha</taxon>
        <taxon>Chalcidoidea</taxon>
        <taxon>Pteromalidae</taxon>
        <taxon>Pteromalinae</taxon>
        <taxon>Trichomalopsis</taxon>
    </lineage>
</organism>
<keyword evidence="2" id="KW-1185">Reference proteome</keyword>
<reference evidence="1 2" key="1">
    <citation type="journal article" date="2017" name="Curr. Biol.">
        <title>The Evolution of Venom by Co-option of Single-Copy Genes.</title>
        <authorList>
            <person name="Martinson E.O."/>
            <person name="Mrinalini"/>
            <person name="Kelkar Y.D."/>
            <person name="Chang C.H."/>
            <person name="Werren J.H."/>
        </authorList>
    </citation>
    <scope>NUCLEOTIDE SEQUENCE [LARGE SCALE GENOMIC DNA]</scope>
    <source>
        <strain evidence="1 2">Alberta</strain>
        <tissue evidence="1">Whole body</tissue>
    </source>
</reference>
<dbReference type="EMBL" id="NNAY01000259">
    <property type="protein sequence ID" value="OXU29665.1"/>
    <property type="molecule type" value="Genomic_DNA"/>
</dbReference>
<dbReference type="Proteomes" id="UP000215335">
    <property type="component" value="Unassembled WGS sequence"/>
</dbReference>
<comment type="caution">
    <text evidence="1">The sequence shown here is derived from an EMBL/GenBank/DDBJ whole genome shotgun (WGS) entry which is preliminary data.</text>
</comment>
<proteinExistence type="predicted"/>
<protein>
    <submittedName>
        <fullName evidence="1">Uncharacterized protein</fullName>
    </submittedName>
</protein>
<name>A0A232FG57_9HYME</name>
<evidence type="ECO:0000313" key="2">
    <source>
        <dbReference type="Proteomes" id="UP000215335"/>
    </source>
</evidence>